<organism evidence="1 2">
    <name type="scientific">Octadecabacter temperatus</name>
    <dbReference type="NCBI Taxonomy" id="1458307"/>
    <lineage>
        <taxon>Bacteria</taxon>
        <taxon>Pseudomonadati</taxon>
        <taxon>Pseudomonadota</taxon>
        <taxon>Alphaproteobacteria</taxon>
        <taxon>Rhodobacterales</taxon>
        <taxon>Roseobacteraceae</taxon>
        <taxon>Octadecabacter</taxon>
    </lineage>
</organism>
<dbReference type="OrthoDB" id="9815010at2"/>
<evidence type="ECO:0000313" key="1">
    <source>
        <dbReference type="EMBL" id="AKS45407.1"/>
    </source>
</evidence>
<dbReference type="Gene3D" id="1.25.40.10">
    <property type="entry name" value="Tetratricopeptide repeat domain"/>
    <property type="match status" value="1"/>
</dbReference>
<dbReference type="PATRIC" id="fig|1458307.3.peg.857"/>
<reference evidence="1 2" key="1">
    <citation type="journal article" date="2015" name="Genome Announc.">
        <title>Closed Genome Sequence of Octadecabacter temperatus SB1, the First Mesophilic Species of the Genus Octadecabacter.</title>
        <authorList>
            <person name="Voget S."/>
            <person name="Billerbeck S."/>
            <person name="Simon M."/>
            <person name="Daniel R."/>
        </authorList>
    </citation>
    <scope>NUCLEOTIDE SEQUENCE [LARGE SCALE GENOMIC DNA]</scope>
    <source>
        <strain evidence="1 2">SB1</strain>
    </source>
</reference>
<dbReference type="SUPFAM" id="SSF48452">
    <property type="entry name" value="TPR-like"/>
    <property type="match status" value="1"/>
</dbReference>
<gene>
    <name evidence="1" type="ORF">OSB_08470</name>
</gene>
<dbReference type="EMBL" id="CP012160">
    <property type="protein sequence ID" value="AKS45407.1"/>
    <property type="molecule type" value="Genomic_DNA"/>
</dbReference>
<dbReference type="RefSeq" id="WP_049836038.1">
    <property type="nucleotide sequence ID" value="NZ_CP012160.1"/>
</dbReference>
<evidence type="ECO:0000313" key="2">
    <source>
        <dbReference type="Proteomes" id="UP000067444"/>
    </source>
</evidence>
<dbReference type="AlphaFoldDB" id="A0A0K0Y3F7"/>
<sequence>MKHAFAYSLIGASFLAGSAAADCPIGRDYSDELVVIVDQMQFAPDRGRAQELAGEMWEIWLDAPDALAQAMLDEGLANQRYGDYLASRSVLSELVEYCPDYAEGYNQRAYAAFLAFDFDAALVDLDIAIDLQPLHLGALTGKARTLIEMGRDDAAQEVLRTALAINPWLAERALLTEELETDL</sequence>
<dbReference type="Proteomes" id="UP000067444">
    <property type="component" value="Chromosome"/>
</dbReference>
<dbReference type="KEGG" id="otm:OSB_08470"/>
<accession>A0A0K0Y3F7</accession>
<name>A0A0K0Y3F7_9RHOB</name>
<protein>
    <submittedName>
        <fullName evidence="1">Tetratricopeptide repeat protein</fullName>
    </submittedName>
</protein>
<dbReference type="InterPro" id="IPR011990">
    <property type="entry name" value="TPR-like_helical_dom_sf"/>
</dbReference>
<keyword evidence="2" id="KW-1185">Reference proteome</keyword>
<dbReference type="STRING" id="1458307.OSB_08470"/>
<proteinExistence type="predicted"/>
<dbReference type="Pfam" id="PF14559">
    <property type="entry name" value="TPR_19"/>
    <property type="match status" value="1"/>
</dbReference>